<reference evidence="2 3" key="1">
    <citation type="journal article" date="2006" name="Int. J. Syst. Evol. Microbiol.">
        <title>Haloterrigena longa sp. nov. and Haloterrigena limicola sp. nov., extremely halophilic archaea isolated from a salt lake.</title>
        <authorList>
            <person name="Cui H.L."/>
            <person name="Tohty D."/>
            <person name="Zhou P.J."/>
            <person name="Liu S.J."/>
        </authorList>
    </citation>
    <scope>NUCLEOTIDE SEQUENCE [LARGE SCALE GENOMIC DNA]</scope>
    <source>
        <strain evidence="2 3">ABH32</strain>
    </source>
</reference>
<protein>
    <submittedName>
        <fullName evidence="2">Uncharacterized protein</fullName>
    </submittedName>
</protein>
<dbReference type="InterPro" id="IPR058328">
    <property type="entry name" value="DUF8015"/>
</dbReference>
<dbReference type="Proteomes" id="UP000663191">
    <property type="component" value="Chromosome"/>
</dbReference>
<evidence type="ECO:0000256" key="1">
    <source>
        <dbReference type="SAM" id="Phobius"/>
    </source>
</evidence>
<dbReference type="EMBL" id="CP071463">
    <property type="protein sequence ID" value="QSW85649.1"/>
    <property type="molecule type" value="Genomic_DNA"/>
</dbReference>
<dbReference type="Pfam" id="PF26047">
    <property type="entry name" value="DUF8015"/>
    <property type="match status" value="1"/>
</dbReference>
<dbReference type="RefSeq" id="WP_207270826.1">
    <property type="nucleotide sequence ID" value="NZ_CP071463.1"/>
</dbReference>
<evidence type="ECO:0000313" key="2">
    <source>
        <dbReference type="EMBL" id="QSW85649.1"/>
    </source>
</evidence>
<sequence length="79" mass="8326">MDYYDRLLAGMLTSLVVGAAVGFHPAVDFRLGLLGGALLATAFLWEAIVRHPPVPTAEPGYAVAAIVWHGLVLAVLLTV</sequence>
<dbReference type="GeneID" id="63182487"/>
<accession>A0A8A2UA55</accession>
<organism evidence="2 3">
    <name type="scientific">Natrinema longum</name>
    <dbReference type="NCBI Taxonomy" id="370324"/>
    <lineage>
        <taxon>Archaea</taxon>
        <taxon>Methanobacteriati</taxon>
        <taxon>Methanobacteriota</taxon>
        <taxon>Stenosarchaea group</taxon>
        <taxon>Halobacteria</taxon>
        <taxon>Halobacteriales</taxon>
        <taxon>Natrialbaceae</taxon>
        <taxon>Natrinema</taxon>
    </lineage>
</organism>
<feature type="transmembrane region" description="Helical" evidence="1">
    <location>
        <begin position="6"/>
        <end position="24"/>
    </location>
</feature>
<proteinExistence type="predicted"/>
<keyword evidence="1" id="KW-1133">Transmembrane helix</keyword>
<keyword evidence="3" id="KW-1185">Reference proteome</keyword>
<name>A0A8A2UA55_9EURY</name>
<feature type="transmembrane region" description="Helical" evidence="1">
    <location>
        <begin position="60"/>
        <end position="78"/>
    </location>
</feature>
<dbReference type="AlphaFoldDB" id="A0A8A2UA55"/>
<evidence type="ECO:0000313" key="3">
    <source>
        <dbReference type="Proteomes" id="UP000663191"/>
    </source>
</evidence>
<dbReference type="OrthoDB" id="205887at2157"/>
<keyword evidence="1" id="KW-0812">Transmembrane</keyword>
<keyword evidence="1" id="KW-0472">Membrane</keyword>
<gene>
    <name evidence="2" type="ORF">J0X27_02045</name>
</gene>
<dbReference type="KEGG" id="hlo:J0X27_02045"/>